<accession>M0E9F1</accession>
<name>M0E9F1_9EURY</name>
<dbReference type="AlphaFoldDB" id="M0E9F1"/>
<proteinExistence type="predicted"/>
<gene>
    <name evidence="1" type="ORF">C464_16067</name>
</gene>
<reference evidence="1 2" key="1">
    <citation type="journal article" date="2014" name="PLoS Genet.">
        <title>Phylogenetically driven sequencing of extremely halophilic archaea reveals strategies for static and dynamic osmo-response.</title>
        <authorList>
            <person name="Becker E.A."/>
            <person name="Seitzer P.M."/>
            <person name="Tritt A."/>
            <person name="Larsen D."/>
            <person name="Krusor M."/>
            <person name="Yao A.I."/>
            <person name="Wu D."/>
            <person name="Madern D."/>
            <person name="Eisen J.A."/>
            <person name="Darling A.E."/>
            <person name="Facciotti M.T."/>
        </authorList>
    </citation>
    <scope>NUCLEOTIDE SEQUENCE [LARGE SCALE GENOMIC DNA]</scope>
    <source>
        <strain evidence="1 2">DSM 10284</strain>
    </source>
</reference>
<organism evidence="1 2">
    <name type="scientific">Halorubrum coriense DSM 10284</name>
    <dbReference type="NCBI Taxonomy" id="1227466"/>
    <lineage>
        <taxon>Archaea</taxon>
        <taxon>Methanobacteriati</taxon>
        <taxon>Methanobacteriota</taxon>
        <taxon>Stenosarchaea group</taxon>
        <taxon>Halobacteria</taxon>
        <taxon>Halobacteriales</taxon>
        <taxon>Haloferacaceae</taxon>
        <taxon>Halorubrum</taxon>
    </lineage>
</organism>
<dbReference type="PATRIC" id="fig|1227466.3.peg.3207"/>
<dbReference type="OrthoDB" id="253084at2157"/>
<dbReference type="Proteomes" id="UP000011509">
    <property type="component" value="Unassembled WGS sequence"/>
</dbReference>
<evidence type="ECO:0000313" key="2">
    <source>
        <dbReference type="Proteomes" id="UP000011509"/>
    </source>
</evidence>
<keyword evidence="2" id="KW-1185">Reference proteome</keyword>
<comment type="caution">
    <text evidence="1">The sequence shown here is derived from an EMBL/GenBank/DDBJ whole genome shotgun (WGS) entry which is preliminary data.</text>
</comment>
<dbReference type="RefSeq" id="WP_006114743.1">
    <property type="nucleotide sequence ID" value="NZ_AOJL01000061.1"/>
</dbReference>
<protein>
    <submittedName>
        <fullName evidence="1">Uncharacterized protein</fullName>
    </submittedName>
</protein>
<sequence length="182" mass="19452">MRDVFEEGETLILGPSNVGKTRLTARALDRWVRQNGPSGVVVLEFAPELERDGTVLGGQLSRFTSVPDGAFHGIVEADAPRAESDDEDGALELAHGNADRAFRVLAAAPADPTAVFVNDATIALQANADRADALTDYCDRASVTVCNAFESDELGSEDSVSQNERAALHSLRAWADRIVELS</sequence>
<evidence type="ECO:0000313" key="1">
    <source>
        <dbReference type="EMBL" id="ELZ43683.1"/>
    </source>
</evidence>
<dbReference type="EMBL" id="AOJL01000061">
    <property type="protein sequence ID" value="ELZ43683.1"/>
    <property type="molecule type" value="Genomic_DNA"/>
</dbReference>